<comment type="caution">
    <text evidence="1">The sequence shown here is derived from an EMBL/GenBank/DDBJ whole genome shotgun (WGS) entry which is preliminary data.</text>
</comment>
<protein>
    <recommendedName>
        <fullName evidence="3">Phage baseplate assembly protein V</fullName>
    </recommendedName>
</protein>
<dbReference type="AlphaFoldDB" id="A0A6I1I9C1"/>
<dbReference type="RefSeq" id="WP_152283490.1">
    <property type="nucleotide sequence ID" value="NZ_WFLI01000019.1"/>
</dbReference>
<sequence>MNADLSAPHHLLRNLIRPGTIAEVKGDKARVRLGPTLATEWLNWATRRASSTCTGSAN</sequence>
<reference evidence="1 2" key="1">
    <citation type="submission" date="2019-10" db="EMBL/GenBank/DDBJ databases">
        <title>Three novel species isolated from a subtropical stream in China.</title>
        <authorList>
            <person name="Lu H."/>
        </authorList>
    </citation>
    <scope>NUCLEOTIDE SEQUENCE [LARGE SCALE GENOMIC DNA]</scope>
    <source>
        <strain evidence="1 2">FT13W</strain>
    </source>
</reference>
<name>A0A6I1I9C1_9BURK</name>
<evidence type="ECO:0008006" key="3">
    <source>
        <dbReference type="Google" id="ProtNLM"/>
    </source>
</evidence>
<evidence type="ECO:0000313" key="1">
    <source>
        <dbReference type="EMBL" id="KAB8063718.1"/>
    </source>
</evidence>
<dbReference type="Proteomes" id="UP000468717">
    <property type="component" value="Unassembled WGS sequence"/>
</dbReference>
<dbReference type="EMBL" id="WFLI01000019">
    <property type="protein sequence ID" value="KAB8063718.1"/>
    <property type="molecule type" value="Genomic_DNA"/>
</dbReference>
<evidence type="ECO:0000313" key="2">
    <source>
        <dbReference type="Proteomes" id="UP000468717"/>
    </source>
</evidence>
<keyword evidence="2" id="KW-1185">Reference proteome</keyword>
<organism evidence="1 2">
    <name type="scientific">Janthinobacterium violaceinigrum</name>
    <dbReference type="NCBI Taxonomy" id="2654252"/>
    <lineage>
        <taxon>Bacteria</taxon>
        <taxon>Pseudomonadati</taxon>
        <taxon>Pseudomonadota</taxon>
        <taxon>Betaproteobacteria</taxon>
        <taxon>Burkholderiales</taxon>
        <taxon>Oxalobacteraceae</taxon>
        <taxon>Janthinobacterium</taxon>
    </lineage>
</organism>
<gene>
    <name evidence="1" type="ORF">GCN75_16855</name>
</gene>
<dbReference type="InterPro" id="IPR037026">
    <property type="entry name" value="Vgr_OB-fold_dom_sf"/>
</dbReference>
<proteinExistence type="predicted"/>
<dbReference type="Gene3D" id="2.40.50.230">
    <property type="entry name" value="Gp5 N-terminal domain"/>
    <property type="match status" value="1"/>
</dbReference>
<accession>A0A6I1I9C1</accession>